<proteinExistence type="predicted"/>
<keyword evidence="3" id="KW-1185">Reference proteome</keyword>
<organism evidence="2 3">
    <name type="scientific">Eumeta variegata</name>
    <name type="common">Bagworm moth</name>
    <name type="synonym">Eumeta japonica</name>
    <dbReference type="NCBI Taxonomy" id="151549"/>
    <lineage>
        <taxon>Eukaryota</taxon>
        <taxon>Metazoa</taxon>
        <taxon>Ecdysozoa</taxon>
        <taxon>Arthropoda</taxon>
        <taxon>Hexapoda</taxon>
        <taxon>Insecta</taxon>
        <taxon>Pterygota</taxon>
        <taxon>Neoptera</taxon>
        <taxon>Endopterygota</taxon>
        <taxon>Lepidoptera</taxon>
        <taxon>Glossata</taxon>
        <taxon>Ditrysia</taxon>
        <taxon>Tineoidea</taxon>
        <taxon>Psychidae</taxon>
        <taxon>Oiketicinae</taxon>
        <taxon>Eumeta</taxon>
    </lineage>
</organism>
<feature type="region of interest" description="Disordered" evidence="1">
    <location>
        <begin position="1"/>
        <end position="27"/>
    </location>
</feature>
<evidence type="ECO:0000256" key="1">
    <source>
        <dbReference type="SAM" id="MobiDB-lite"/>
    </source>
</evidence>
<accession>A0A4C1VD44</accession>
<dbReference type="EMBL" id="BGZK01000318">
    <property type="protein sequence ID" value="GBP36460.1"/>
    <property type="molecule type" value="Genomic_DNA"/>
</dbReference>
<evidence type="ECO:0000313" key="3">
    <source>
        <dbReference type="Proteomes" id="UP000299102"/>
    </source>
</evidence>
<reference evidence="2 3" key="1">
    <citation type="journal article" date="2019" name="Commun. Biol.">
        <title>The bagworm genome reveals a unique fibroin gene that provides high tensile strength.</title>
        <authorList>
            <person name="Kono N."/>
            <person name="Nakamura H."/>
            <person name="Ohtoshi R."/>
            <person name="Tomita M."/>
            <person name="Numata K."/>
            <person name="Arakawa K."/>
        </authorList>
    </citation>
    <scope>NUCLEOTIDE SEQUENCE [LARGE SCALE GENOMIC DNA]</scope>
</reference>
<dbReference type="AlphaFoldDB" id="A0A4C1VD44"/>
<sequence length="123" mass="14008">MGDHIDHKNVTTYDNSGRENRKSSNSRDVTYVWPLTSGVAFSEHKIHYWSAAAHLVQTEGGGRSVRQFLLHATALFSPRRARCGIDKWEPQRAPQSAPVDVWPSLDRVYGTSYRHPRYRIGDA</sequence>
<dbReference type="Proteomes" id="UP000299102">
    <property type="component" value="Unassembled WGS sequence"/>
</dbReference>
<comment type="caution">
    <text evidence="2">The sequence shown here is derived from an EMBL/GenBank/DDBJ whole genome shotgun (WGS) entry which is preliminary data.</text>
</comment>
<gene>
    <name evidence="2" type="ORF">EVAR_88040_1</name>
</gene>
<protein>
    <submittedName>
        <fullName evidence="2">Uncharacterized protein</fullName>
    </submittedName>
</protein>
<name>A0A4C1VD44_EUMVA</name>
<evidence type="ECO:0000313" key="2">
    <source>
        <dbReference type="EMBL" id="GBP36460.1"/>
    </source>
</evidence>